<dbReference type="Proteomes" id="UP000295192">
    <property type="component" value="Unassembled WGS sequence"/>
</dbReference>
<evidence type="ECO:0000313" key="3">
    <source>
        <dbReference type="Proteomes" id="UP000295192"/>
    </source>
</evidence>
<comment type="caution">
    <text evidence="2">The sequence shown here is derived from an EMBL/GenBank/DDBJ whole genome shotgun (WGS) entry which is preliminary data.</text>
</comment>
<dbReference type="AlphaFoldDB" id="A0A484BBN0"/>
<feature type="compositionally biased region" description="Low complexity" evidence="1">
    <location>
        <begin position="47"/>
        <end position="56"/>
    </location>
</feature>
<keyword evidence="3" id="KW-1185">Reference proteome</keyword>
<proteinExistence type="predicted"/>
<evidence type="ECO:0000256" key="1">
    <source>
        <dbReference type="SAM" id="MobiDB-lite"/>
    </source>
</evidence>
<name>A0A484BBN0_DRONA</name>
<reference evidence="2 3" key="1">
    <citation type="journal article" date="2019" name="J. Hered.">
        <title>An Improved Genome Assembly for Drosophila navojoa, the Basal Species in the mojavensis Cluster.</title>
        <authorList>
            <person name="Vanderlinde T."/>
            <person name="Dupim E.G."/>
            <person name="Nazario-Yepiz N.O."/>
            <person name="Carvalho A.B."/>
        </authorList>
    </citation>
    <scope>NUCLEOTIDE SEQUENCE [LARGE SCALE GENOMIC DNA]</scope>
    <source>
        <strain evidence="2">Navoj_Jal97</strain>
        <tissue evidence="2">Whole organism</tissue>
    </source>
</reference>
<accession>A0A484BBN0</accession>
<feature type="compositionally biased region" description="Polar residues" evidence="1">
    <location>
        <begin position="57"/>
        <end position="66"/>
    </location>
</feature>
<protein>
    <submittedName>
        <fullName evidence="2">Uncharacterized protein</fullName>
    </submittedName>
</protein>
<evidence type="ECO:0000313" key="2">
    <source>
        <dbReference type="EMBL" id="TDG46256.1"/>
    </source>
</evidence>
<dbReference type="EMBL" id="LSRL02000062">
    <property type="protein sequence ID" value="TDG46256.1"/>
    <property type="molecule type" value="Genomic_DNA"/>
</dbReference>
<gene>
    <name evidence="2" type="ORF">AWZ03_007332</name>
</gene>
<feature type="region of interest" description="Disordered" evidence="1">
    <location>
        <begin position="42"/>
        <end position="78"/>
    </location>
</feature>
<organism evidence="2 3">
    <name type="scientific">Drosophila navojoa</name>
    <name type="common">Fruit fly</name>
    <dbReference type="NCBI Taxonomy" id="7232"/>
    <lineage>
        <taxon>Eukaryota</taxon>
        <taxon>Metazoa</taxon>
        <taxon>Ecdysozoa</taxon>
        <taxon>Arthropoda</taxon>
        <taxon>Hexapoda</taxon>
        <taxon>Insecta</taxon>
        <taxon>Pterygota</taxon>
        <taxon>Neoptera</taxon>
        <taxon>Endopterygota</taxon>
        <taxon>Diptera</taxon>
        <taxon>Brachycera</taxon>
        <taxon>Muscomorpha</taxon>
        <taxon>Ephydroidea</taxon>
        <taxon>Drosophilidae</taxon>
        <taxon>Drosophila</taxon>
    </lineage>
</organism>
<sequence length="78" mass="8982">MKHPQDLTITDGQQLMEINKVEQMEQEINEPEIPAYSAAPVKVREIQQQQQQQQQQHETPSSSTTLWLLPPAPLIVHE</sequence>